<keyword evidence="1" id="KW-0812">Transmembrane</keyword>
<sequence length="72" mass="7922">MLENWVMVVVGIWAMISPWVLGFSSISVAKWDSLIIGLIVMLSNVWVIFGSADAETDGVEPKKGRIESKVKS</sequence>
<protein>
    <recommendedName>
        <fullName evidence="2">SPW repeat-containing integral membrane domain-containing protein</fullName>
    </recommendedName>
</protein>
<comment type="caution">
    <text evidence="3">The sequence shown here is derived from an EMBL/GenBank/DDBJ whole genome shotgun (WGS) entry which is preliminary data.</text>
</comment>
<keyword evidence="1" id="KW-1133">Transmembrane helix</keyword>
<organism evidence="3 4">
    <name type="scientific">Candidatus Ryanbacteria bacterium RIFCSPLOWO2_01_FULL_48_26</name>
    <dbReference type="NCBI Taxonomy" id="1802126"/>
    <lineage>
        <taxon>Bacteria</taxon>
        <taxon>Candidatus Ryaniibacteriota</taxon>
    </lineage>
</organism>
<feature type="transmembrane region" description="Helical" evidence="1">
    <location>
        <begin position="33"/>
        <end position="52"/>
    </location>
</feature>
<keyword evidence="1" id="KW-0472">Membrane</keyword>
<dbReference type="Proteomes" id="UP000179106">
    <property type="component" value="Unassembled WGS sequence"/>
</dbReference>
<dbReference type="InterPro" id="IPR005530">
    <property type="entry name" value="SPW"/>
</dbReference>
<dbReference type="STRING" id="1802126.A3B25_02035"/>
<evidence type="ECO:0000313" key="3">
    <source>
        <dbReference type="EMBL" id="OGZ53377.1"/>
    </source>
</evidence>
<accession>A0A1G2GT08</accession>
<dbReference type="EMBL" id="MHNW01000020">
    <property type="protein sequence ID" value="OGZ53377.1"/>
    <property type="molecule type" value="Genomic_DNA"/>
</dbReference>
<proteinExistence type="predicted"/>
<name>A0A1G2GT08_9BACT</name>
<gene>
    <name evidence="3" type="ORF">A3B25_02035</name>
</gene>
<dbReference type="AlphaFoldDB" id="A0A1G2GT08"/>
<evidence type="ECO:0000313" key="4">
    <source>
        <dbReference type="Proteomes" id="UP000179106"/>
    </source>
</evidence>
<reference evidence="3 4" key="1">
    <citation type="journal article" date="2016" name="Nat. Commun.">
        <title>Thousands of microbial genomes shed light on interconnected biogeochemical processes in an aquifer system.</title>
        <authorList>
            <person name="Anantharaman K."/>
            <person name="Brown C.T."/>
            <person name="Hug L.A."/>
            <person name="Sharon I."/>
            <person name="Castelle C.J."/>
            <person name="Probst A.J."/>
            <person name="Thomas B.C."/>
            <person name="Singh A."/>
            <person name="Wilkins M.J."/>
            <person name="Karaoz U."/>
            <person name="Brodie E.L."/>
            <person name="Williams K.H."/>
            <person name="Hubbard S.S."/>
            <person name="Banfield J.F."/>
        </authorList>
    </citation>
    <scope>NUCLEOTIDE SEQUENCE [LARGE SCALE GENOMIC DNA]</scope>
</reference>
<feature type="transmembrane region" description="Helical" evidence="1">
    <location>
        <begin position="6"/>
        <end position="26"/>
    </location>
</feature>
<dbReference type="Pfam" id="PF03779">
    <property type="entry name" value="SPW"/>
    <property type="match status" value="1"/>
</dbReference>
<evidence type="ECO:0000259" key="2">
    <source>
        <dbReference type="Pfam" id="PF03779"/>
    </source>
</evidence>
<evidence type="ECO:0000256" key="1">
    <source>
        <dbReference type="SAM" id="Phobius"/>
    </source>
</evidence>
<feature type="domain" description="SPW repeat-containing integral membrane" evidence="2">
    <location>
        <begin position="3"/>
        <end position="50"/>
    </location>
</feature>